<reference evidence="2" key="1">
    <citation type="submission" date="2010-05" db="EMBL/GenBank/DDBJ databases">
        <title>The draft genome of Desulfonatronospira thiodismutans ASO3-1.</title>
        <authorList>
            <consortium name="US DOE Joint Genome Institute (JGI-PGF)"/>
            <person name="Lucas S."/>
            <person name="Copeland A."/>
            <person name="Lapidus A."/>
            <person name="Cheng J.-F."/>
            <person name="Bruce D."/>
            <person name="Goodwin L."/>
            <person name="Pitluck S."/>
            <person name="Chertkov O."/>
            <person name="Brettin T."/>
            <person name="Detter J.C."/>
            <person name="Han C."/>
            <person name="Land M.L."/>
            <person name="Hauser L."/>
            <person name="Kyrpides N."/>
            <person name="Mikhailova N."/>
            <person name="Muyzer G."/>
            <person name="Woyke T."/>
        </authorList>
    </citation>
    <scope>NUCLEOTIDE SEQUENCE [LARGE SCALE GENOMIC DNA]</scope>
    <source>
        <strain evidence="2">ASO3-1</strain>
    </source>
</reference>
<dbReference type="NCBIfam" id="TIGR02532">
    <property type="entry name" value="IV_pilin_GFxxxE"/>
    <property type="match status" value="1"/>
</dbReference>
<dbReference type="InterPro" id="IPR045584">
    <property type="entry name" value="Pilin-like"/>
</dbReference>
<comment type="caution">
    <text evidence="2">The sequence shown here is derived from an EMBL/GenBank/DDBJ whole genome shotgun (WGS) entry which is preliminary data.</text>
</comment>
<proteinExistence type="predicted"/>
<dbReference type="EMBL" id="ACJN02000001">
    <property type="protein sequence ID" value="EFI36241.1"/>
    <property type="molecule type" value="Genomic_DNA"/>
</dbReference>
<evidence type="ECO:0000256" key="1">
    <source>
        <dbReference type="SAM" id="Phobius"/>
    </source>
</evidence>
<dbReference type="SUPFAM" id="SSF54523">
    <property type="entry name" value="Pili subunits"/>
    <property type="match status" value="1"/>
</dbReference>
<organism evidence="2 3">
    <name type="scientific">Desulfonatronospira thiodismutans ASO3-1</name>
    <dbReference type="NCBI Taxonomy" id="555779"/>
    <lineage>
        <taxon>Bacteria</taxon>
        <taxon>Pseudomonadati</taxon>
        <taxon>Thermodesulfobacteriota</taxon>
        <taxon>Desulfovibrionia</taxon>
        <taxon>Desulfovibrionales</taxon>
        <taxon>Desulfonatronovibrionaceae</taxon>
        <taxon>Desulfonatronospira</taxon>
    </lineage>
</organism>
<dbReference type="Pfam" id="PF07963">
    <property type="entry name" value="N_methyl"/>
    <property type="match status" value="1"/>
</dbReference>
<keyword evidence="1" id="KW-0472">Membrane</keyword>
<gene>
    <name evidence="2" type="ORF">Dthio_PD3698</name>
</gene>
<dbReference type="RefSeq" id="WP_008869363.1">
    <property type="nucleotide sequence ID" value="NZ_ACJN02000001.1"/>
</dbReference>
<accession>D6SK38</accession>
<protein>
    <recommendedName>
        <fullName evidence="4">Prepilin-type N-terminal cleavage/methylation domain-containing protein</fullName>
    </recommendedName>
</protein>
<dbReference type="PROSITE" id="PS00409">
    <property type="entry name" value="PROKAR_NTER_METHYL"/>
    <property type="match status" value="1"/>
</dbReference>
<dbReference type="eggNOG" id="COG4970">
    <property type="taxonomic scope" value="Bacteria"/>
</dbReference>
<feature type="transmembrane region" description="Helical" evidence="1">
    <location>
        <begin position="20"/>
        <end position="40"/>
    </location>
</feature>
<dbReference type="InterPro" id="IPR012902">
    <property type="entry name" value="N_methyl_site"/>
</dbReference>
<dbReference type="Proteomes" id="UP000005496">
    <property type="component" value="Unassembled WGS sequence"/>
</dbReference>
<sequence length="161" mass="18046">MPSYNYFPESKSSCQGLTLIELLVILAILGIIISIMGMNLRPFGNDLENATQETAGFFKQTRVKAISSTSAYRVIFNTDNHLIVEHAIFCKDEEGWQRDAKLDLELREGVVFNSKDFTNEEVLLCFNSRGFSTENIELEIVDAKNNSKALEVYLGGAVVIK</sequence>
<dbReference type="AlphaFoldDB" id="D6SK38"/>
<evidence type="ECO:0000313" key="2">
    <source>
        <dbReference type="EMBL" id="EFI36241.1"/>
    </source>
</evidence>
<keyword evidence="1" id="KW-1133">Transmembrane helix</keyword>
<evidence type="ECO:0000313" key="3">
    <source>
        <dbReference type="Proteomes" id="UP000005496"/>
    </source>
</evidence>
<keyword evidence="1" id="KW-0812">Transmembrane</keyword>
<evidence type="ECO:0008006" key="4">
    <source>
        <dbReference type="Google" id="ProtNLM"/>
    </source>
</evidence>
<keyword evidence="3" id="KW-1185">Reference proteome</keyword>
<name>D6SK38_9BACT</name>